<keyword evidence="1" id="KW-0472">Membrane</keyword>
<dbReference type="Pfam" id="PF12822">
    <property type="entry name" value="ECF_trnsprt"/>
    <property type="match status" value="1"/>
</dbReference>
<keyword evidence="3" id="KW-1185">Reference proteome</keyword>
<feature type="transmembrane region" description="Helical" evidence="1">
    <location>
        <begin position="103"/>
        <end position="124"/>
    </location>
</feature>
<evidence type="ECO:0000313" key="2">
    <source>
        <dbReference type="EMBL" id="ADU27696.1"/>
    </source>
</evidence>
<dbReference type="RefSeq" id="WP_013486044.1">
    <property type="nucleotide sequence ID" value="NC_014828.1"/>
</dbReference>
<feature type="transmembrane region" description="Helical" evidence="1">
    <location>
        <begin position="67"/>
        <end position="91"/>
    </location>
</feature>
<feature type="transmembrane region" description="Helical" evidence="1">
    <location>
        <begin position="178"/>
        <end position="200"/>
    </location>
</feature>
<dbReference type="STRING" id="663278.Ethha_2179"/>
<feature type="transmembrane region" description="Helical" evidence="1">
    <location>
        <begin position="136"/>
        <end position="158"/>
    </location>
</feature>
<gene>
    <name evidence="2" type="ordered locus">Ethha_2179</name>
</gene>
<dbReference type="GO" id="GO:0022857">
    <property type="term" value="F:transmembrane transporter activity"/>
    <property type="evidence" value="ECO:0007669"/>
    <property type="project" value="InterPro"/>
</dbReference>
<dbReference type="Proteomes" id="UP000001551">
    <property type="component" value="Chromosome"/>
</dbReference>
<sequence>MVNTRNTVRRLDRTRHMVTLSLFSAIIVVLAFTPLGSIPLSPTVGATTVHIPVIVGAILLGPWDGLFLGAVMGVVSLVHNTMMPMPISFVFSPFLPLGSWKSAVIAIVPRMCIGLAAALVFRLFSKWDKTRLGAGIAAGLVGSITNTVLVLGGIYWLFGGAYAAKMNIAAGTLGGVLMGVVATNGVPEAIVAAVISTAAAKALSGVGRRLH</sequence>
<dbReference type="KEGG" id="eha:Ethha_2179"/>
<dbReference type="HOGENOM" id="CLU_088550_3_0_9"/>
<accession>E6U416</accession>
<dbReference type="EMBL" id="CP002400">
    <property type="protein sequence ID" value="ADU27696.1"/>
    <property type="molecule type" value="Genomic_DNA"/>
</dbReference>
<evidence type="ECO:0008006" key="4">
    <source>
        <dbReference type="Google" id="ProtNLM"/>
    </source>
</evidence>
<evidence type="ECO:0000256" key="1">
    <source>
        <dbReference type="SAM" id="Phobius"/>
    </source>
</evidence>
<reference evidence="2 3" key="1">
    <citation type="submission" date="2010-12" db="EMBL/GenBank/DDBJ databases">
        <title>Complete sequence of Ethanoligenens harbinense YUAN-3.</title>
        <authorList>
            <person name="Lucas S."/>
            <person name="Copeland A."/>
            <person name="Lapidus A."/>
            <person name="Cheng J.-F."/>
            <person name="Bruce D."/>
            <person name="Goodwin L."/>
            <person name="Pitluck S."/>
            <person name="Chertkov O."/>
            <person name="Misra M."/>
            <person name="Detter J.C."/>
            <person name="Han C."/>
            <person name="Tapia R."/>
            <person name="Land M."/>
            <person name="Hauser L."/>
            <person name="Jeffries C."/>
            <person name="Kyrpides N."/>
            <person name="Ivanova N."/>
            <person name="Mikhailova N."/>
            <person name="Wang A."/>
            <person name="Mouttaki H."/>
            <person name="He Z."/>
            <person name="Zhou J."/>
            <person name="Hemme C.L."/>
            <person name="Woyke T."/>
        </authorList>
    </citation>
    <scope>NUCLEOTIDE SEQUENCE [LARGE SCALE GENOMIC DNA]</scope>
    <source>
        <strain evidence="3">DSM 18485 / JCM 12961 / CGMCC 1.5033 / YUAN-3</strain>
    </source>
</reference>
<protein>
    <recommendedName>
        <fullName evidence="4">ECF transporter S component</fullName>
    </recommendedName>
</protein>
<organism evidence="2 3">
    <name type="scientific">Ethanoligenens harbinense (strain DSM 18485 / JCM 12961 / CGMCC 1.5033 / YUAN-3)</name>
    <dbReference type="NCBI Taxonomy" id="663278"/>
    <lineage>
        <taxon>Bacteria</taxon>
        <taxon>Bacillati</taxon>
        <taxon>Bacillota</taxon>
        <taxon>Clostridia</taxon>
        <taxon>Eubacteriales</taxon>
        <taxon>Oscillospiraceae</taxon>
        <taxon>Ethanoligenens</taxon>
    </lineage>
</organism>
<evidence type="ECO:0000313" key="3">
    <source>
        <dbReference type="Proteomes" id="UP000001551"/>
    </source>
</evidence>
<dbReference type="Gene3D" id="1.10.1760.20">
    <property type="match status" value="1"/>
</dbReference>
<dbReference type="InterPro" id="IPR024529">
    <property type="entry name" value="ECF_trnsprt_substrate-spec"/>
</dbReference>
<feature type="transmembrane region" description="Helical" evidence="1">
    <location>
        <begin position="20"/>
        <end position="38"/>
    </location>
</feature>
<name>E6U416_ETHHY</name>
<dbReference type="AlphaFoldDB" id="E6U416"/>
<dbReference type="eggNOG" id="COG4684">
    <property type="taxonomic scope" value="Bacteria"/>
</dbReference>
<keyword evidence="1" id="KW-0812">Transmembrane</keyword>
<keyword evidence="1" id="KW-1133">Transmembrane helix</keyword>
<feature type="transmembrane region" description="Helical" evidence="1">
    <location>
        <begin position="44"/>
        <end position="60"/>
    </location>
</feature>
<proteinExistence type="predicted"/>